<evidence type="ECO:0000313" key="11">
    <source>
        <dbReference type="EMBL" id="GAA2673466.1"/>
    </source>
</evidence>
<dbReference type="Gene3D" id="1.10.510.10">
    <property type="entry name" value="Transferase(Phosphotransferase) domain 1"/>
    <property type="match status" value="1"/>
</dbReference>
<dbReference type="SUPFAM" id="SSF56112">
    <property type="entry name" value="Protein kinase-like (PK-like)"/>
    <property type="match status" value="1"/>
</dbReference>
<accession>A0ABP6EPH6</accession>
<keyword evidence="6 7" id="KW-0067">ATP-binding</keyword>
<evidence type="ECO:0000256" key="5">
    <source>
        <dbReference type="ARBA" id="ARBA00022777"/>
    </source>
</evidence>
<evidence type="ECO:0000256" key="4">
    <source>
        <dbReference type="ARBA" id="ARBA00022741"/>
    </source>
</evidence>
<dbReference type="PROSITE" id="PS00107">
    <property type="entry name" value="PROTEIN_KINASE_ATP"/>
    <property type="match status" value="1"/>
</dbReference>
<dbReference type="CDD" id="cd14014">
    <property type="entry name" value="STKc_PknB_like"/>
    <property type="match status" value="1"/>
</dbReference>
<feature type="compositionally biased region" description="Low complexity" evidence="8">
    <location>
        <begin position="510"/>
        <end position="528"/>
    </location>
</feature>
<keyword evidence="9" id="KW-0812">Transmembrane</keyword>
<feature type="transmembrane region" description="Helical" evidence="9">
    <location>
        <begin position="445"/>
        <end position="467"/>
    </location>
</feature>
<dbReference type="InterPro" id="IPR000719">
    <property type="entry name" value="Prot_kinase_dom"/>
</dbReference>
<dbReference type="Gene3D" id="3.30.200.20">
    <property type="entry name" value="Phosphorylase Kinase, domain 1"/>
    <property type="match status" value="1"/>
</dbReference>
<keyword evidence="9" id="KW-0472">Membrane</keyword>
<keyword evidence="3" id="KW-0808">Transferase</keyword>
<keyword evidence="9" id="KW-1133">Transmembrane helix</keyword>
<evidence type="ECO:0000256" key="3">
    <source>
        <dbReference type="ARBA" id="ARBA00022679"/>
    </source>
</evidence>
<name>A0ABP6EPH6_9ACTN</name>
<organism evidence="11 12">
    <name type="scientific">Streptomyces lunalinharesii</name>
    <dbReference type="NCBI Taxonomy" id="333384"/>
    <lineage>
        <taxon>Bacteria</taxon>
        <taxon>Bacillati</taxon>
        <taxon>Actinomycetota</taxon>
        <taxon>Actinomycetes</taxon>
        <taxon>Kitasatosporales</taxon>
        <taxon>Streptomycetaceae</taxon>
        <taxon>Streptomyces</taxon>
    </lineage>
</organism>
<dbReference type="EC" id="2.7.11.1" evidence="1"/>
<dbReference type="PANTHER" id="PTHR43289:SF6">
    <property type="entry name" value="SERINE_THREONINE-PROTEIN KINASE NEKL-3"/>
    <property type="match status" value="1"/>
</dbReference>
<feature type="region of interest" description="Disordered" evidence="8">
    <location>
        <begin position="337"/>
        <end position="436"/>
    </location>
</feature>
<keyword evidence="2" id="KW-0723">Serine/threonine-protein kinase</keyword>
<gene>
    <name evidence="11" type="ORF">GCM10009864_50210</name>
</gene>
<evidence type="ECO:0000256" key="8">
    <source>
        <dbReference type="SAM" id="MobiDB-lite"/>
    </source>
</evidence>
<feature type="region of interest" description="Disordered" evidence="8">
    <location>
        <begin position="1"/>
        <end position="52"/>
    </location>
</feature>
<feature type="compositionally biased region" description="Basic and acidic residues" evidence="8">
    <location>
        <begin position="1"/>
        <end position="10"/>
    </location>
</feature>
<evidence type="ECO:0000313" key="12">
    <source>
        <dbReference type="Proteomes" id="UP001500994"/>
    </source>
</evidence>
<keyword evidence="5" id="KW-0418">Kinase</keyword>
<dbReference type="SMART" id="SM00220">
    <property type="entry name" value="S_TKc"/>
    <property type="match status" value="1"/>
</dbReference>
<protein>
    <recommendedName>
        <fullName evidence="1">non-specific serine/threonine protein kinase</fullName>
        <ecNumber evidence="1">2.7.11.1</ecNumber>
    </recommendedName>
</protein>
<evidence type="ECO:0000256" key="6">
    <source>
        <dbReference type="ARBA" id="ARBA00022840"/>
    </source>
</evidence>
<feature type="compositionally biased region" description="Gly residues" evidence="8">
    <location>
        <begin position="531"/>
        <end position="593"/>
    </location>
</feature>
<evidence type="ECO:0000256" key="9">
    <source>
        <dbReference type="SAM" id="Phobius"/>
    </source>
</evidence>
<feature type="compositionally biased region" description="Low complexity" evidence="8">
    <location>
        <begin position="409"/>
        <end position="422"/>
    </location>
</feature>
<feature type="compositionally biased region" description="Pro residues" evidence="8">
    <location>
        <begin position="395"/>
        <end position="404"/>
    </location>
</feature>
<reference evidence="12" key="1">
    <citation type="journal article" date="2019" name="Int. J. Syst. Evol. Microbiol.">
        <title>The Global Catalogue of Microorganisms (GCM) 10K type strain sequencing project: providing services to taxonomists for standard genome sequencing and annotation.</title>
        <authorList>
            <consortium name="The Broad Institute Genomics Platform"/>
            <consortium name="The Broad Institute Genome Sequencing Center for Infectious Disease"/>
            <person name="Wu L."/>
            <person name="Ma J."/>
        </authorList>
    </citation>
    <scope>NUCLEOTIDE SEQUENCE [LARGE SCALE GENOMIC DNA]</scope>
    <source>
        <strain evidence="12">JCM 16374</strain>
    </source>
</reference>
<evidence type="ECO:0000256" key="7">
    <source>
        <dbReference type="PROSITE-ProRule" id="PRU10141"/>
    </source>
</evidence>
<proteinExistence type="predicted"/>
<keyword evidence="12" id="KW-1185">Reference proteome</keyword>
<dbReference type="InterPro" id="IPR011009">
    <property type="entry name" value="Kinase-like_dom_sf"/>
</dbReference>
<dbReference type="Pfam" id="PF00069">
    <property type="entry name" value="Pkinase"/>
    <property type="match status" value="1"/>
</dbReference>
<dbReference type="PROSITE" id="PS00108">
    <property type="entry name" value="PROTEIN_KINASE_ST"/>
    <property type="match status" value="1"/>
</dbReference>
<dbReference type="InterPro" id="IPR017441">
    <property type="entry name" value="Protein_kinase_ATP_BS"/>
</dbReference>
<evidence type="ECO:0000256" key="1">
    <source>
        <dbReference type="ARBA" id="ARBA00012513"/>
    </source>
</evidence>
<dbReference type="Proteomes" id="UP001500994">
    <property type="component" value="Unassembled WGS sequence"/>
</dbReference>
<evidence type="ECO:0000256" key="2">
    <source>
        <dbReference type="ARBA" id="ARBA00022527"/>
    </source>
</evidence>
<feature type="compositionally biased region" description="Gly residues" evidence="8">
    <location>
        <begin position="21"/>
        <end position="34"/>
    </location>
</feature>
<comment type="caution">
    <text evidence="11">The sequence shown here is derived from an EMBL/GenBank/DDBJ whole genome shotgun (WGS) entry which is preliminary data.</text>
</comment>
<dbReference type="PROSITE" id="PS50011">
    <property type="entry name" value="PROTEIN_KINASE_DOM"/>
    <property type="match status" value="1"/>
</dbReference>
<feature type="region of interest" description="Disordered" evidence="8">
    <location>
        <begin position="471"/>
        <end position="594"/>
    </location>
</feature>
<keyword evidence="4 7" id="KW-0547">Nucleotide-binding</keyword>
<dbReference type="PANTHER" id="PTHR43289">
    <property type="entry name" value="MITOGEN-ACTIVATED PROTEIN KINASE KINASE KINASE 20-RELATED"/>
    <property type="match status" value="1"/>
</dbReference>
<dbReference type="EMBL" id="BAAARK010000017">
    <property type="protein sequence ID" value="GAA2673466.1"/>
    <property type="molecule type" value="Genomic_DNA"/>
</dbReference>
<sequence>MTSGEHEQRGADGTGAADGVDGPGPAGGAPGGGVPRSAARSGPQRGVDDDLTGQVLGGRYRVTGRIGRGGMGVVCRAEDQVLGREVALKVLRAYTDASAPELADLRTRMQREARAAARIRHSGVVTVHDVIEEAGRPVIVMELVDGPSLDDAIGAQGPLDPQEIARIGAAVMDALDAAHEVGVLHRDVKPGNVLLERAARLPDRAGSRGGRVVLTDFGIASIEAPGDGATTNITRSGELVGSLDYLPPERAQGMDPTPASDIWSLGMTLYAAVEGGSAPFRRTSVYSTLTAIVTEPLPEPRRAGPLAPVLYALMAKNPADRPSAAQARSMLQAVAEGRDPGVTPPPPPFAQSGTPYAPTATDVTAGAGPLPGPAGAGVAPAGWLGGPGVQGGAVPQPPGTNPPRPVHDASMTAAGSATAATGPHPYPTGPDGDTARLPARRRRRVLLAVAAVLAVLAGGGGLTYALVGGGSGDRDTAGGRKPAAPASTPATGQPSVSAGKGGDGKATSVSPTDSAPPSGDPSSSGAPKPGAPGGSSGGQTGGAAAGGNQGGTGGGASGGAHGGTSGGAHGGTSTGGSGSAAGGASGGSGGGSPAPGPACTNIGGGKANCPVWRTANSYTASFQQVGHLNAGTNYFYCQAKLGRRETYGKWTNVWWAKTDDDSGNAGVYVSVVYLTGGENDQPVPGLQVC</sequence>
<feature type="domain" description="Protein kinase" evidence="10">
    <location>
        <begin position="60"/>
        <end position="331"/>
    </location>
</feature>
<feature type="binding site" evidence="7">
    <location>
        <position position="89"/>
    </location>
    <ligand>
        <name>ATP</name>
        <dbReference type="ChEBI" id="CHEBI:30616"/>
    </ligand>
</feature>
<dbReference type="InterPro" id="IPR008271">
    <property type="entry name" value="Ser/Thr_kinase_AS"/>
</dbReference>
<evidence type="ECO:0000259" key="10">
    <source>
        <dbReference type="PROSITE" id="PS50011"/>
    </source>
</evidence>